<reference evidence="3 4" key="1">
    <citation type="submission" date="2024-10" db="EMBL/GenBank/DDBJ databases">
        <title>Updated reference genomes for cyclostephanoid diatoms.</title>
        <authorList>
            <person name="Roberts W.R."/>
            <person name="Alverson A.J."/>
        </authorList>
    </citation>
    <scope>NUCLEOTIDE SEQUENCE [LARGE SCALE GENOMIC DNA]</scope>
    <source>
        <strain evidence="3 4">AJA276-08</strain>
    </source>
</reference>
<evidence type="ECO:0000313" key="3">
    <source>
        <dbReference type="EMBL" id="KAL3803777.1"/>
    </source>
</evidence>
<sequence length="388" mass="42892">MMIKNEGDALEVSNDAPTASASSTGLPLVDEVDLRQCLVSPVRPWRASKIQGVVVGQRRQLEVICNTTGIGAVRVDSHADVEGGDQPRRRQHDDRASDSSDCGTTTTLTSLVQAAVTTLTMPPMTAPPLVSGDRVREYTILETIVQGWLYKKGTGGDFSGRRWWKPRWVTLALAETSNTITSTPILICHRAPGVPCPASVIELTQSTVIMATERANDERNKHGSCSPYEDPEREEWNRHCFQVVHTHHRDDESTPKTTRRIFTAPIQDRNQWVFAMNSALLEFERRLSKARSADDAAKDISLPWLSNERTKGTGHSAVDDNVPCGAAMDPRRWTTSRTMNNSMVGGGRARSPSPVRASASMRLPPIDPRRMRSSPMRSLPSLLDVAYQ</sequence>
<feature type="domain" description="PH" evidence="2">
    <location>
        <begin position="142"/>
        <end position="281"/>
    </location>
</feature>
<keyword evidence="4" id="KW-1185">Reference proteome</keyword>
<feature type="region of interest" description="Disordered" evidence="1">
    <location>
        <begin position="310"/>
        <end position="329"/>
    </location>
</feature>
<proteinExistence type="predicted"/>
<evidence type="ECO:0000256" key="1">
    <source>
        <dbReference type="SAM" id="MobiDB-lite"/>
    </source>
</evidence>
<protein>
    <recommendedName>
        <fullName evidence="2">PH domain-containing protein</fullName>
    </recommendedName>
</protein>
<accession>A0ABD3QU22</accession>
<feature type="compositionally biased region" description="Polar residues" evidence="1">
    <location>
        <begin position="15"/>
        <end position="24"/>
    </location>
</feature>
<dbReference type="SUPFAM" id="SSF50729">
    <property type="entry name" value="PH domain-like"/>
    <property type="match status" value="1"/>
</dbReference>
<dbReference type="InterPro" id="IPR011993">
    <property type="entry name" value="PH-like_dom_sf"/>
</dbReference>
<evidence type="ECO:0000313" key="4">
    <source>
        <dbReference type="Proteomes" id="UP001530315"/>
    </source>
</evidence>
<dbReference type="EMBL" id="JALLAZ020000106">
    <property type="protein sequence ID" value="KAL3803777.1"/>
    <property type="molecule type" value="Genomic_DNA"/>
</dbReference>
<feature type="compositionally biased region" description="Low complexity" evidence="1">
    <location>
        <begin position="349"/>
        <end position="362"/>
    </location>
</feature>
<dbReference type="PROSITE" id="PS50003">
    <property type="entry name" value="PH_DOMAIN"/>
    <property type="match status" value="1"/>
</dbReference>
<dbReference type="InterPro" id="IPR001849">
    <property type="entry name" value="PH_domain"/>
</dbReference>
<evidence type="ECO:0000259" key="2">
    <source>
        <dbReference type="PROSITE" id="PS50003"/>
    </source>
</evidence>
<comment type="caution">
    <text evidence="3">The sequence shown here is derived from an EMBL/GenBank/DDBJ whole genome shotgun (WGS) entry which is preliminary data.</text>
</comment>
<feature type="region of interest" description="Disordered" evidence="1">
    <location>
        <begin position="76"/>
        <end position="104"/>
    </location>
</feature>
<gene>
    <name evidence="3" type="ORF">ACHAW5_004628</name>
</gene>
<dbReference type="AlphaFoldDB" id="A0ABD3QU22"/>
<name>A0ABD3QU22_9STRA</name>
<dbReference type="SMART" id="SM00233">
    <property type="entry name" value="PH"/>
    <property type="match status" value="1"/>
</dbReference>
<feature type="compositionally biased region" description="Basic and acidic residues" evidence="1">
    <location>
        <begin position="76"/>
        <end position="98"/>
    </location>
</feature>
<feature type="region of interest" description="Disordered" evidence="1">
    <location>
        <begin position="336"/>
        <end position="388"/>
    </location>
</feature>
<organism evidence="3 4">
    <name type="scientific">Stephanodiscus triporus</name>
    <dbReference type="NCBI Taxonomy" id="2934178"/>
    <lineage>
        <taxon>Eukaryota</taxon>
        <taxon>Sar</taxon>
        <taxon>Stramenopiles</taxon>
        <taxon>Ochrophyta</taxon>
        <taxon>Bacillariophyta</taxon>
        <taxon>Coscinodiscophyceae</taxon>
        <taxon>Thalassiosirophycidae</taxon>
        <taxon>Stephanodiscales</taxon>
        <taxon>Stephanodiscaceae</taxon>
        <taxon>Stephanodiscus</taxon>
    </lineage>
</organism>
<feature type="compositionally biased region" description="Low complexity" evidence="1">
    <location>
        <begin position="373"/>
        <end position="388"/>
    </location>
</feature>
<feature type="region of interest" description="Disordered" evidence="1">
    <location>
        <begin position="1"/>
        <end position="24"/>
    </location>
</feature>
<dbReference type="Proteomes" id="UP001530315">
    <property type="component" value="Unassembled WGS sequence"/>
</dbReference>
<dbReference type="Gene3D" id="2.30.29.30">
    <property type="entry name" value="Pleckstrin-homology domain (PH domain)/Phosphotyrosine-binding domain (PTB)"/>
    <property type="match status" value="1"/>
</dbReference>